<gene>
    <name evidence="1" type="ORF">HELGO_WM7310</name>
</gene>
<protein>
    <recommendedName>
        <fullName evidence="2">DOMON-like domain-containing protein</fullName>
    </recommendedName>
</protein>
<organism evidence="1">
    <name type="scientific">uncultured Sulfurovum sp</name>
    <dbReference type="NCBI Taxonomy" id="269237"/>
    <lineage>
        <taxon>Bacteria</taxon>
        <taxon>Pseudomonadati</taxon>
        <taxon>Campylobacterota</taxon>
        <taxon>Epsilonproteobacteria</taxon>
        <taxon>Campylobacterales</taxon>
        <taxon>Sulfurovaceae</taxon>
        <taxon>Sulfurovum</taxon>
        <taxon>environmental samples</taxon>
    </lineage>
</organism>
<dbReference type="EMBL" id="CACVAX010000045">
    <property type="protein sequence ID" value="CAA6816502.1"/>
    <property type="molecule type" value="Genomic_DNA"/>
</dbReference>
<evidence type="ECO:0008006" key="2">
    <source>
        <dbReference type="Google" id="ProtNLM"/>
    </source>
</evidence>
<sequence>MKNRLIAHNGNQNLSIETSIYLTATSMQITFIIKGALETYVFPQKSQPQRANELWKSTCFELFLGNSQKEAYYELNFSSSLAWNFYYLRSYRAELQELKLLSEPKISVKENEEVFKIVFELETETFSFKDFDSYNVASVLLTKEHECTFWSLKAFTDVPDFHHQDNFLKIK</sequence>
<reference evidence="1" key="1">
    <citation type="submission" date="2020-01" db="EMBL/GenBank/DDBJ databases">
        <authorList>
            <person name="Meier V. D."/>
            <person name="Meier V D."/>
        </authorList>
    </citation>
    <scope>NUCLEOTIDE SEQUENCE</scope>
    <source>
        <strain evidence="1">HLG_WM_MAG_04</strain>
    </source>
</reference>
<dbReference type="AlphaFoldDB" id="A0A6S6T6V2"/>
<name>A0A6S6T6V2_9BACT</name>
<evidence type="ECO:0000313" key="1">
    <source>
        <dbReference type="EMBL" id="CAA6816502.1"/>
    </source>
</evidence>
<proteinExistence type="predicted"/>
<accession>A0A6S6T6V2</accession>